<keyword evidence="2" id="KW-1185">Reference proteome</keyword>
<name>A0A0L6JK37_9FIRM</name>
<sequence length="90" mass="10311">MKLELDVYSTICETKMFKINGIKANYKDFGDKYDISPDKRRPNMCGNMAFKPAMPTQQILDKYGISISEYKYICEQLKACVSFGTCRLCG</sequence>
<proteinExistence type="predicted"/>
<dbReference type="Proteomes" id="UP000036923">
    <property type="component" value="Unassembled WGS sequence"/>
</dbReference>
<accession>A0A0L6JK37</accession>
<dbReference type="OrthoDB" id="9899999at2"/>
<gene>
    <name evidence="1" type="ORF">Bccel_0977</name>
</gene>
<evidence type="ECO:0000313" key="1">
    <source>
        <dbReference type="EMBL" id="KNY25717.1"/>
    </source>
</evidence>
<dbReference type="EMBL" id="LGTC01000001">
    <property type="protein sequence ID" value="KNY25717.1"/>
    <property type="molecule type" value="Genomic_DNA"/>
</dbReference>
<evidence type="ECO:0000313" key="2">
    <source>
        <dbReference type="Proteomes" id="UP000036923"/>
    </source>
</evidence>
<protein>
    <submittedName>
        <fullName evidence="1">Uncharacterized protein</fullName>
    </submittedName>
</protein>
<comment type="caution">
    <text evidence="1">The sequence shown here is derived from an EMBL/GenBank/DDBJ whole genome shotgun (WGS) entry which is preliminary data.</text>
</comment>
<reference evidence="2" key="1">
    <citation type="submission" date="2015-07" db="EMBL/GenBank/DDBJ databases">
        <title>Near-Complete Genome Sequence of the Cellulolytic Bacterium Bacteroides (Pseudobacteroides) cellulosolvens ATCC 35603.</title>
        <authorList>
            <person name="Dassa B."/>
            <person name="Utturkar S.M."/>
            <person name="Klingeman D.M."/>
            <person name="Hurt R.A."/>
            <person name="Keller M."/>
            <person name="Xu J."/>
            <person name="Reddy Y.H.K."/>
            <person name="Borovok I."/>
            <person name="Grinberg I.R."/>
            <person name="Lamed R."/>
            <person name="Zhivin O."/>
            <person name="Bayer E.A."/>
            <person name="Brown S.D."/>
        </authorList>
    </citation>
    <scope>NUCLEOTIDE SEQUENCE [LARGE SCALE GENOMIC DNA]</scope>
    <source>
        <strain evidence="2">DSM 2933</strain>
    </source>
</reference>
<organism evidence="1 2">
    <name type="scientific">Pseudobacteroides cellulosolvens ATCC 35603 = DSM 2933</name>
    <dbReference type="NCBI Taxonomy" id="398512"/>
    <lineage>
        <taxon>Bacteria</taxon>
        <taxon>Bacillati</taxon>
        <taxon>Bacillota</taxon>
        <taxon>Clostridia</taxon>
        <taxon>Eubacteriales</taxon>
        <taxon>Oscillospiraceae</taxon>
        <taxon>Pseudobacteroides</taxon>
    </lineage>
</organism>
<dbReference type="AlphaFoldDB" id="A0A0L6JK37"/>
<dbReference type="RefSeq" id="WP_036940310.1">
    <property type="nucleotide sequence ID" value="NZ_JQKC01000013.1"/>
</dbReference>